<feature type="transmembrane region" description="Helical" evidence="8">
    <location>
        <begin position="74"/>
        <end position="90"/>
    </location>
</feature>
<feature type="domain" description="Cytochrome c assembly protein" evidence="9">
    <location>
        <begin position="68"/>
        <end position="304"/>
    </location>
</feature>
<feature type="transmembrane region" description="Helical" evidence="8">
    <location>
        <begin position="137"/>
        <end position="164"/>
    </location>
</feature>
<dbReference type="InterPro" id="IPR002541">
    <property type="entry name" value="Cyt_c_assembly"/>
</dbReference>
<dbReference type="NCBIfam" id="TIGR03144">
    <property type="entry name" value="cytochr_II_ccsB"/>
    <property type="match status" value="1"/>
</dbReference>
<keyword evidence="5 8" id="KW-1133">Transmembrane helix</keyword>
<evidence type="ECO:0000256" key="7">
    <source>
        <dbReference type="ARBA" id="ARBA00023136"/>
    </source>
</evidence>
<dbReference type="InterPro" id="IPR045062">
    <property type="entry name" value="Cyt_c_biogenesis_CcsA/CcmC"/>
</dbReference>
<evidence type="ECO:0000256" key="2">
    <source>
        <dbReference type="ARBA" id="ARBA00005840"/>
    </source>
</evidence>
<geneLocation type="chloroplast" evidence="10"/>
<evidence type="ECO:0000256" key="8">
    <source>
        <dbReference type="HAMAP-Rule" id="MF_01391"/>
    </source>
</evidence>
<evidence type="ECO:0000256" key="5">
    <source>
        <dbReference type="ARBA" id="ARBA00022989"/>
    </source>
</evidence>
<dbReference type="RefSeq" id="YP_009500321.1">
    <property type="nucleotide sequence ID" value="NC_038100.1"/>
</dbReference>
<dbReference type="PANTHER" id="PTHR30071">
    <property type="entry name" value="HEME EXPORTER PROTEIN C"/>
    <property type="match status" value="1"/>
</dbReference>
<feature type="transmembrane region" description="Helical" evidence="8">
    <location>
        <begin position="214"/>
        <end position="237"/>
    </location>
</feature>
<keyword evidence="4 8" id="KW-0201">Cytochrome c-type biogenesis</keyword>
<comment type="subunit">
    <text evidence="8">May interact with Ccs1.</text>
</comment>
<keyword evidence="10" id="KW-0934">Plastid</keyword>
<feature type="transmembrane region" description="Helical" evidence="8">
    <location>
        <begin position="279"/>
        <end position="300"/>
    </location>
</feature>
<feature type="transmembrane region" description="Helical" evidence="8">
    <location>
        <begin position="43"/>
        <end position="62"/>
    </location>
</feature>
<protein>
    <recommendedName>
        <fullName evidence="8">Cytochrome c biogenesis protein CcsA</fullName>
    </recommendedName>
</protein>
<dbReference type="GO" id="GO:0015232">
    <property type="term" value="F:heme transmembrane transporter activity"/>
    <property type="evidence" value="ECO:0007669"/>
    <property type="project" value="InterPro"/>
</dbReference>
<dbReference type="GeneID" id="37504343"/>
<evidence type="ECO:0000256" key="1">
    <source>
        <dbReference type="ARBA" id="ARBA00004141"/>
    </source>
</evidence>
<keyword evidence="3 8" id="KW-0812">Transmembrane</keyword>
<keyword evidence="10" id="KW-0150">Chloroplast</keyword>
<accession>A0A344V696</accession>
<keyword evidence="7 8" id="KW-0472">Membrane</keyword>
<sequence length="310" mass="35386">MNLILMENTCINISFALLLINLVIYWLNITFKKIQTLYKLGTILNIILNLSLSISLISRWIYNGYFPLSNLYESLIFLAWGLTFIQLILEQKNNSKLIGAISTPIGLFTVGFASLALPLDMKEASPLVPALRSNWLMMHVSIMMISYSTLILGSLLSILFLILYKIRYKNLNNNIYNNKIKNIQNLYSKKSTISSNYIIQKFTRISLLESIDNLSYRIIGLGFPLLTIGIIAGAVWANEAWGSYWSWDPKETWALITWLVFAAYLHSRINQSWEGEKPAILASIGFIVVWICYLGVNFLGQGLHSYGWFL</sequence>
<organism evidence="10">
    <name type="scientific">Gracilariopsis heteroclada</name>
    <dbReference type="NCBI Taxonomy" id="172978"/>
    <lineage>
        <taxon>Eukaryota</taxon>
        <taxon>Rhodophyta</taxon>
        <taxon>Florideophyceae</taxon>
        <taxon>Rhodymeniophycidae</taxon>
        <taxon>Gracilariales</taxon>
        <taxon>Gracilariaceae</taxon>
        <taxon>Gracilariopsis</taxon>
    </lineage>
</organism>
<dbReference type="GO" id="GO:0020037">
    <property type="term" value="F:heme binding"/>
    <property type="evidence" value="ECO:0007669"/>
    <property type="project" value="InterPro"/>
</dbReference>
<keyword evidence="6 8" id="KW-0793">Thylakoid</keyword>
<dbReference type="GO" id="GO:0009535">
    <property type="term" value="C:chloroplast thylakoid membrane"/>
    <property type="evidence" value="ECO:0007669"/>
    <property type="project" value="UniProtKB-SubCell"/>
</dbReference>
<dbReference type="InterPro" id="IPR003557">
    <property type="entry name" value="Cyt_c_biogenesis_CcmC"/>
</dbReference>
<dbReference type="Pfam" id="PF01578">
    <property type="entry name" value="Cytochrom_C_asm"/>
    <property type="match status" value="1"/>
</dbReference>
<feature type="transmembrane region" description="Helical" evidence="8">
    <location>
        <begin position="97"/>
        <end position="117"/>
    </location>
</feature>
<comment type="similarity">
    <text evidence="8">Belongs to the CcmF/CycK/Ccl1/NrfE/CcsA family.</text>
</comment>
<dbReference type="GO" id="GO:0017004">
    <property type="term" value="P:cytochrome complex assembly"/>
    <property type="evidence" value="ECO:0007669"/>
    <property type="project" value="UniProtKB-UniRule"/>
</dbReference>
<feature type="transmembrane region" description="Helical" evidence="8">
    <location>
        <begin position="12"/>
        <end position="31"/>
    </location>
</feature>
<evidence type="ECO:0000313" key="10">
    <source>
        <dbReference type="EMBL" id="AXE43483.1"/>
    </source>
</evidence>
<comment type="subcellular location">
    <subcellularLocation>
        <location evidence="1">Membrane</location>
        <topology evidence="1">Multi-pass membrane protein</topology>
    </subcellularLocation>
    <subcellularLocation>
        <location evidence="8">Plastid</location>
        <location evidence="8">Chloroplast thylakoid membrane</location>
        <topology evidence="8">Multi-pass membrane protein</topology>
    </subcellularLocation>
</comment>
<comment type="similarity">
    <text evidence="2">Belongs to the CcmC/CycZ/HelC family.</text>
</comment>
<dbReference type="GO" id="GO:0005886">
    <property type="term" value="C:plasma membrane"/>
    <property type="evidence" value="ECO:0007669"/>
    <property type="project" value="TreeGrafter"/>
</dbReference>
<proteinExistence type="inferred from homology"/>
<name>A0A344V696_9FLOR</name>
<feature type="transmembrane region" description="Helical" evidence="8">
    <location>
        <begin position="252"/>
        <end position="267"/>
    </location>
</feature>
<reference evidence="10" key="1">
    <citation type="submission" date="2017-06" db="EMBL/GenBank/DDBJ databases">
        <title>Complete plastid genome of Gracilaria bailinae.</title>
        <authorList>
            <person name="Zhang L."/>
        </authorList>
    </citation>
    <scope>NUCLEOTIDE SEQUENCE</scope>
</reference>
<dbReference type="HAMAP" id="MF_01391">
    <property type="entry name" value="CytC_CcsA"/>
    <property type="match status" value="1"/>
</dbReference>
<dbReference type="AlphaFoldDB" id="A0A344V696"/>
<evidence type="ECO:0000256" key="4">
    <source>
        <dbReference type="ARBA" id="ARBA00022748"/>
    </source>
</evidence>
<evidence type="ECO:0000259" key="9">
    <source>
        <dbReference type="Pfam" id="PF01578"/>
    </source>
</evidence>
<evidence type="ECO:0000256" key="6">
    <source>
        <dbReference type="ARBA" id="ARBA00023078"/>
    </source>
</evidence>
<dbReference type="PRINTS" id="PR01386">
    <property type="entry name" value="CCMCBIOGNSIS"/>
</dbReference>
<dbReference type="InterPro" id="IPR017562">
    <property type="entry name" value="Cyt_c_biogenesis_CcsA"/>
</dbReference>
<gene>
    <name evidence="8 10" type="primary">ccsA</name>
</gene>
<comment type="function">
    <text evidence="8">Required during biogenesis of c-type cytochromes (cytochrome c6 and cytochrome f) at the step of heme attachment.</text>
</comment>
<dbReference type="EMBL" id="MF372957">
    <property type="protein sequence ID" value="AXE43483.1"/>
    <property type="molecule type" value="Genomic_DNA"/>
</dbReference>
<evidence type="ECO:0000256" key="3">
    <source>
        <dbReference type="ARBA" id="ARBA00022692"/>
    </source>
</evidence>
<dbReference type="PANTHER" id="PTHR30071:SF1">
    <property type="entry name" value="CYTOCHROME B_B6 PROTEIN-RELATED"/>
    <property type="match status" value="1"/>
</dbReference>